<dbReference type="EMBL" id="CP006646">
    <property type="protein sequence ID" value="AGT34620.1"/>
    <property type="molecule type" value="Genomic_DNA"/>
</dbReference>
<organism evidence="2 3">
    <name type="scientific">Thermofilum adornatum</name>
    <dbReference type="NCBI Taxonomy" id="1365176"/>
    <lineage>
        <taxon>Archaea</taxon>
        <taxon>Thermoproteota</taxon>
        <taxon>Thermoprotei</taxon>
        <taxon>Thermofilales</taxon>
        <taxon>Thermofilaceae</taxon>
        <taxon>Thermofilum</taxon>
    </lineage>
</organism>
<proteinExistence type="predicted"/>
<dbReference type="eggNOG" id="arCOG02681">
    <property type="taxonomic scope" value="Archaea"/>
</dbReference>
<dbReference type="AlphaFoldDB" id="S5Z5S6"/>
<dbReference type="PATRIC" id="fig|1365176.7.peg.224"/>
<keyword evidence="3" id="KW-1185">Reference proteome</keyword>
<dbReference type="OrthoDB" id="231302at2157"/>
<dbReference type="KEGG" id="thb:N186_01115"/>
<dbReference type="HOGENOM" id="CLU_170073_3_0_2"/>
<dbReference type="Pfam" id="PF02697">
    <property type="entry name" value="VAPB_antitox"/>
    <property type="match status" value="1"/>
</dbReference>
<gene>
    <name evidence="2" type="ORF">N186_01115</name>
</gene>
<evidence type="ECO:0000313" key="3">
    <source>
        <dbReference type="Proteomes" id="UP000015543"/>
    </source>
</evidence>
<reference evidence="2 3" key="1">
    <citation type="journal article" date="2013" name="Genome Announc.">
        <title>Complete Genomic Sequence of 'Thermofilum adornatus' Strain 1910bT, a Hyperthermophilic Anaerobic Organotrophic Crenarchaeon.</title>
        <authorList>
            <person name="Dominova I.N."/>
            <person name="Kublanov I.V."/>
            <person name="Podosokorskaya O.A."/>
            <person name="Derbikova K.S."/>
            <person name="Patrushev M.V."/>
            <person name="Toshchakov S.V."/>
        </authorList>
    </citation>
    <scope>NUCLEOTIDE SEQUENCE [LARGE SCALE GENOMIC DNA]</scope>
    <source>
        <strain evidence="3">1910b</strain>
    </source>
</reference>
<dbReference type="Proteomes" id="UP000015543">
    <property type="component" value="Chromosome"/>
</dbReference>
<evidence type="ECO:0008006" key="4">
    <source>
        <dbReference type="Google" id="ProtNLM"/>
    </source>
</evidence>
<dbReference type="GeneID" id="16572871"/>
<protein>
    <recommendedName>
        <fullName evidence="4">Antitoxin</fullName>
    </recommendedName>
</protein>
<evidence type="ECO:0000313" key="2">
    <source>
        <dbReference type="EMBL" id="AGT34620.1"/>
    </source>
</evidence>
<dbReference type="RefSeq" id="WP_020961919.1">
    <property type="nucleotide sequence ID" value="NC_022093.1"/>
</dbReference>
<accession>S5Z5S6</accession>
<dbReference type="InterPro" id="IPR003847">
    <property type="entry name" value="Put_antitoxin"/>
</dbReference>
<sequence length="74" mass="8637">MKKITVSDEVYKKLLALKGEKTFTEIIDELIRENVKKRAEMIISLSTKSPPEEYEEAIKFVKEGLRARHIEKDT</sequence>
<name>S5Z5S6_9CREN</name>
<evidence type="ECO:0000256" key="1">
    <source>
        <dbReference type="ARBA" id="ARBA00022649"/>
    </source>
</evidence>
<keyword evidence="1" id="KW-1277">Toxin-antitoxin system</keyword>